<dbReference type="Proteomes" id="UP000245119">
    <property type="component" value="Linkage Group LG10"/>
</dbReference>
<reference evidence="8 9" key="1">
    <citation type="submission" date="2018-04" db="EMBL/GenBank/DDBJ databases">
        <title>The genome of golden apple snail Pomacea canaliculata provides insight into stress tolerance and invasive adaptation.</title>
        <authorList>
            <person name="Liu C."/>
            <person name="Liu B."/>
            <person name="Ren Y."/>
            <person name="Zhang Y."/>
            <person name="Wang H."/>
            <person name="Li S."/>
            <person name="Jiang F."/>
            <person name="Yin L."/>
            <person name="Zhang G."/>
            <person name="Qian W."/>
            <person name="Fan W."/>
        </authorList>
    </citation>
    <scope>NUCLEOTIDE SEQUENCE [LARGE SCALE GENOMIC DNA]</scope>
    <source>
        <strain evidence="8">SZHN2017</strain>
        <tissue evidence="8">Muscle</tissue>
    </source>
</reference>
<keyword evidence="5" id="KW-0067">ATP-binding</keyword>
<keyword evidence="4" id="KW-0347">Helicase</keyword>
<dbReference type="GO" id="GO:0005524">
    <property type="term" value="F:ATP binding"/>
    <property type="evidence" value="ECO:0007669"/>
    <property type="project" value="UniProtKB-KW"/>
</dbReference>
<dbReference type="PANTHER" id="PTHR43788">
    <property type="entry name" value="DNA2/NAM7 HELICASE FAMILY MEMBER"/>
    <property type="match status" value="1"/>
</dbReference>
<dbReference type="Pfam" id="PF13087">
    <property type="entry name" value="AAA_12"/>
    <property type="match status" value="1"/>
</dbReference>
<dbReference type="EMBL" id="PZQS01000010">
    <property type="protein sequence ID" value="PVD23127.1"/>
    <property type="molecule type" value="Genomic_DNA"/>
</dbReference>
<dbReference type="CDD" id="cd18808">
    <property type="entry name" value="SF1_C_Upf1"/>
    <property type="match status" value="1"/>
</dbReference>
<evidence type="ECO:0000256" key="3">
    <source>
        <dbReference type="ARBA" id="ARBA00022801"/>
    </source>
</evidence>
<organism evidence="8 9">
    <name type="scientific">Pomacea canaliculata</name>
    <name type="common">Golden apple snail</name>
    <dbReference type="NCBI Taxonomy" id="400727"/>
    <lineage>
        <taxon>Eukaryota</taxon>
        <taxon>Metazoa</taxon>
        <taxon>Spiralia</taxon>
        <taxon>Lophotrochozoa</taxon>
        <taxon>Mollusca</taxon>
        <taxon>Gastropoda</taxon>
        <taxon>Caenogastropoda</taxon>
        <taxon>Architaenioglossa</taxon>
        <taxon>Ampullarioidea</taxon>
        <taxon>Ampullariidae</taxon>
        <taxon>Pomacea</taxon>
    </lineage>
</organism>
<evidence type="ECO:0000259" key="6">
    <source>
        <dbReference type="Pfam" id="PF13086"/>
    </source>
</evidence>
<dbReference type="InterPro" id="IPR041677">
    <property type="entry name" value="DNA2/NAM7_AAA_11"/>
</dbReference>
<dbReference type="STRING" id="400727.A0A2T7NPM9"/>
<dbReference type="SUPFAM" id="SSF52540">
    <property type="entry name" value="P-loop containing nucleoside triphosphate hydrolases"/>
    <property type="match status" value="1"/>
</dbReference>
<feature type="domain" description="DNA2/NAM7 helicase-like C-terminal" evidence="7">
    <location>
        <begin position="607"/>
        <end position="719"/>
    </location>
</feature>
<dbReference type="GO" id="GO:0043139">
    <property type="term" value="F:5'-3' DNA helicase activity"/>
    <property type="evidence" value="ECO:0007669"/>
    <property type="project" value="TreeGrafter"/>
</dbReference>
<evidence type="ECO:0000256" key="4">
    <source>
        <dbReference type="ARBA" id="ARBA00022806"/>
    </source>
</evidence>
<dbReference type="InterPro" id="IPR041679">
    <property type="entry name" value="DNA2/NAM7-like_C"/>
</dbReference>
<comment type="similarity">
    <text evidence="1">Belongs to the DNA2/NAM7 helicase family.</text>
</comment>
<evidence type="ECO:0000256" key="1">
    <source>
        <dbReference type="ARBA" id="ARBA00007913"/>
    </source>
</evidence>
<gene>
    <name evidence="8" type="ORF">C0Q70_16390</name>
</gene>
<evidence type="ECO:0000313" key="8">
    <source>
        <dbReference type="EMBL" id="PVD23127.1"/>
    </source>
</evidence>
<dbReference type="OrthoDB" id="6287246at2759"/>
<keyword evidence="2" id="KW-0547">Nucleotide-binding</keyword>
<dbReference type="GO" id="GO:0016787">
    <property type="term" value="F:hydrolase activity"/>
    <property type="evidence" value="ECO:0007669"/>
    <property type="project" value="UniProtKB-KW"/>
</dbReference>
<name>A0A2T7NPM9_POMCA</name>
<evidence type="ECO:0000256" key="2">
    <source>
        <dbReference type="ARBA" id="ARBA00022741"/>
    </source>
</evidence>
<evidence type="ECO:0000313" key="9">
    <source>
        <dbReference type="Proteomes" id="UP000245119"/>
    </source>
</evidence>
<dbReference type="PANTHER" id="PTHR43788:SF16">
    <property type="entry name" value="HELICASE WITH ZINC FINGER 2"/>
    <property type="match status" value="1"/>
</dbReference>
<evidence type="ECO:0008006" key="10">
    <source>
        <dbReference type="Google" id="ProtNLM"/>
    </source>
</evidence>
<evidence type="ECO:0000259" key="7">
    <source>
        <dbReference type="Pfam" id="PF13087"/>
    </source>
</evidence>
<feature type="domain" description="DNA2/NAM7 helicase helicase" evidence="6">
    <location>
        <begin position="319"/>
        <end position="563"/>
    </location>
</feature>
<keyword evidence="3" id="KW-0378">Hydrolase</keyword>
<protein>
    <recommendedName>
        <fullName evidence="10">AAA+ ATPase domain-containing protein</fullName>
    </recommendedName>
</protein>
<sequence length="759" mass="85371">MSAKPSRGLLSPQLDLVQLTRNVTICTRHLKDSVTCLSRPATQVVRDKGFTNHKDYLDAWMPLLEMEAAAEAGDSGLGTMVENVRVTIKREASSSGSGPAVFRGTFRLPTTFCFNRSIEFGGAEPESLKDDEELTGTPSCPLDYLCIRYQVNCGSIIKSKAQASSFAPVIDTHFTWVGHAGVVSVKKVTAGRGGHERIKSGSKKNKAKDKKQQEEVFVEVSFLLTHNSPQPPPQLMVSEGADVFLEIMPKTEVTRNTCESVVILFSFNFSCSSVRACMLTHLCLLVCICADERHLNLGRRSSCEVNVRGLGGKPLPGNNDRQAKAIQTALTNTLSTIQGPPGTGKSYTGVKLVYLFNKINQQLAREGKGKKKTILFCGPSNKSVDHVARILKERLGASCPKLVRMYGSAIETKDYPIPQTHVQTRRGTKDLKSDPSLQEISLHHIIRRNGNKHAEEINQLDNFFARCLEEPNKYKATREDLERHRELVNKASIEELGNYEVILTTCAMGGNKKLVKGAKEQIFQVIIDECAMSPEPHSLVPIVANKAKQVVLIGDHKQLRPIIRCKQAEELGLDQSLFERLYEKYPKQRVFLDKQYRMAEIFVYLKKEFKLDVANIKILSQYNAQRNLIEQRLLQLCEDREVFDRYDQHKVNVSTVVSSQGGEWDYVIVSTVRSLPSYKIEPHATLGWCHQNMGFITDQNQVNVALTRARRGLIIVGDKELLECDPLWKDLIQSYEHEHCIKKAGEFPPPPSRRRRRRN</sequence>
<accession>A0A2T7NPM9</accession>
<evidence type="ECO:0000256" key="5">
    <source>
        <dbReference type="ARBA" id="ARBA00022840"/>
    </source>
</evidence>
<dbReference type="InterPro" id="IPR047187">
    <property type="entry name" value="SF1_C_Upf1"/>
</dbReference>
<dbReference type="AlphaFoldDB" id="A0A2T7NPM9"/>
<comment type="caution">
    <text evidence="8">The sequence shown here is derived from an EMBL/GenBank/DDBJ whole genome shotgun (WGS) entry which is preliminary data.</text>
</comment>
<dbReference type="Pfam" id="PF13086">
    <property type="entry name" value="AAA_11"/>
    <property type="match status" value="1"/>
</dbReference>
<dbReference type="Gene3D" id="3.40.50.300">
    <property type="entry name" value="P-loop containing nucleotide triphosphate hydrolases"/>
    <property type="match status" value="2"/>
</dbReference>
<keyword evidence="9" id="KW-1185">Reference proteome</keyword>
<proteinExistence type="inferred from homology"/>
<dbReference type="InterPro" id="IPR050534">
    <property type="entry name" value="Coronavir_polyprotein_1ab"/>
</dbReference>
<dbReference type="InterPro" id="IPR027417">
    <property type="entry name" value="P-loop_NTPase"/>
</dbReference>